<dbReference type="SUPFAM" id="SSF56281">
    <property type="entry name" value="Metallo-hydrolase/oxidoreductase"/>
    <property type="match status" value="1"/>
</dbReference>
<evidence type="ECO:0000256" key="2">
    <source>
        <dbReference type="ARBA" id="ARBA00022723"/>
    </source>
</evidence>
<organism evidence="6 7">
    <name type="scientific">Polyplosphaeria fusca</name>
    <dbReference type="NCBI Taxonomy" id="682080"/>
    <lineage>
        <taxon>Eukaryota</taxon>
        <taxon>Fungi</taxon>
        <taxon>Dikarya</taxon>
        <taxon>Ascomycota</taxon>
        <taxon>Pezizomycotina</taxon>
        <taxon>Dothideomycetes</taxon>
        <taxon>Pleosporomycetidae</taxon>
        <taxon>Pleosporales</taxon>
        <taxon>Tetraplosphaeriaceae</taxon>
        <taxon>Polyplosphaeria</taxon>
    </lineage>
</organism>
<dbReference type="EMBL" id="ML996149">
    <property type="protein sequence ID" value="KAF2734298.1"/>
    <property type="molecule type" value="Genomic_DNA"/>
</dbReference>
<dbReference type="InterPro" id="IPR001279">
    <property type="entry name" value="Metallo-B-lactamas"/>
</dbReference>
<evidence type="ECO:0000259" key="5">
    <source>
        <dbReference type="SMART" id="SM00849"/>
    </source>
</evidence>
<keyword evidence="7" id="KW-1185">Reference proteome</keyword>
<dbReference type="Pfam" id="PF00753">
    <property type="entry name" value="Lactamase_B"/>
    <property type="match status" value="1"/>
</dbReference>
<keyword evidence="2" id="KW-0479">Metal-binding</keyword>
<reference evidence="6" key="1">
    <citation type="journal article" date="2020" name="Stud. Mycol.">
        <title>101 Dothideomycetes genomes: a test case for predicting lifestyles and emergence of pathogens.</title>
        <authorList>
            <person name="Haridas S."/>
            <person name="Albert R."/>
            <person name="Binder M."/>
            <person name="Bloem J."/>
            <person name="Labutti K."/>
            <person name="Salamov A."/>
            <person name="Andreopoulos B."/>
            <person name="Baker S."/>
            <person name="Barry K."/>
            <person name="Bills G."/>
            <person name="Bluhm B."/>
            <person name="Cannon C."/>
            <person name="Castanera R."/>
            <person name="Culley D."/>
            <person name="Daum C."/>
            <person name="Ezra D."/>
            <person name="Gonzalez J."/>
            <person name="Henrissat B."/>
            <person name="Kuo A."/>
            <person name="Liang C."/>
            <person name="Lipzen A."/>
            <person name="Lutzoni F."/>
            <person name="Magnuson J."/>
            <person name="Mondo S."/>
            <person name="Nolan M."/>
            <person name="Ohm R."/>
            <person name="Pangilinan J."/>
            <person name="Park H.-J."/>
            <person name="Ramirez L."/>
            <person name="Alfaro M."/>
            <person name="Sun H."/>
            <person name="Tritt A."/>
            <person name="Yoshinaga Y."/>
            <person name="Zwiers L.-H."/>
            <person name="Turgeon B."/>
            <person name="Goodwin S."/>
            <person name="Spatafora J."/>
            <person name="Crous P."/>
            <person name="Grigoriev I."/>
        </authorList>
    </citation>
    <scope>NUCLEOTIDE SEQUENCE</scope>
    <source>
        <strain evidence="6">CBS 125425</strain>
    </source>
</reference>
<evidence type="ECO:0000256" key="4">
    <source>
        <dbReference type="ARBA" id="ARBA00022833"/>
    </source>
</evidence>
<dbReference type="CDD" id="cd07730">
    <property type="entry name" value="metallo-hydrolase-like_MBL-fold"/>
    <property type="match status" value="1"/>
</dbReference>
<dbReference type="InterPro" id="IPR036866">
    <property type="entry name" value="RibonucZ/Hydroxyglut_hydro"/>
</dbReference>
<accession>A0A9P4QUT9</accession>
<evidence type="ECO:0000313" key="6">
    <source>
        <dbReference type="EMBL" id="KAF2734298.1"/>
    </source>
</evidence>
<keyword evidence="3" id="KW-0378">Hydrolase</keyword>
<evidence type="ECO:0000256" key="3">
    <source>
        <dbReference type="ARBA" id="ARBA00022801"/>
    </source>
</evidence>
<proteinExistence type="inferred from homology"/>
<evidence type="ECO:0000313" key="7">
    <source>
        <dbReference type="Proteomes" id="UP000799444"/>
    </source>
</evidence>
<dbReference type="OrthoDB" id="10250730at2759"/>
<dbReference type="SMART" id="SM00849">
    <property type="entry name" value="Lactamase_B"/>
    <property type="match status" value="1"/>
</dbReference>
<protein>
    <recommendedName>
        <fullName evidence="5">Metallo-beta-lactamase domain-containing protein</fullName>
    </recommendedName>
</protein>
<keyword evidence="4" id="KW-0862">Zinc</keyword>
<sequence>MSPPDLPWHPLPSSSSKATCEVYLLHAGSIDAPKDMVLLPGPNQPNDSIDPPKDDGKAQVMVHMPVYVFLLHHKPTNNHYLFDLGMRTDLENLPPFLKNHVIPSMKLAPKNPAHILQAHGSPAQQPENVKAVFVSHLHFDHIGDGAKDFPDAEIWVGPTACTYARPGWPKDEKGVVLSDNLPTDGSRVIVEPFIPDDVLEKAGDGRAGMVEKGKSEGKYEAVESREPKDGWVGLGAFDRGYDVFDDGSAYILDTPGHCSGHMMMLVRVKTREEGDDDFVVLAGDCFHHPILLAEPERTARPPYSKIGMHAQPELAVEAIWRTRAFAEKENVWVIGAHDGSVGDALTSGKDEVEGLVLLNDWRDKGWKKPLTSTL</sequence>
<comment type="caution">
    <text evidence="6">The sequence shown here is derived from an EMBL/GenBank/DDBJ whole genome shotgun (WGS) entry which is preliminary data.</text>
</comment>
<comment type="similarity">
    <text evidence="1">Belongs to the metallo-beta-lactamase superfamily.</text>
</comment>
<dbReference type="GO" id="GO:0046872">
    <property type="term" value="F:metal ion binding"/>
    <property type="evidence" value="ECO:0007669"/>
    <property type="project" value="UniProtKB-KW"/>
</dbReference>
<dbReference type="InterPro" id="IPR051013">
    <property type="entry name" value="MBL_superfamily_lactonases"/>
</dbReference>
<dbReference type="Gene3D" id="3.60.15.10">
    <property type="entry name" value="Ribonuclease Z/Hydroxyacylglutathione hydrolase-like"/>
    <property type="match status" value="2"/>
</dbReference>
<evidence type="ECO:0000256" key="1">
    <source>
        <dbReference type="ARBA" id="ARBA00007749"/>
    </source>
</evidence>
<dbReference type="GO" id="GO:0016787">
    <property type="term" value="F:hydrolase activity"/>
    <property type="evidence" value="ECO:0007669"/>
    <property type="project" value="UniProtKB-KW"/>
</dbReference>
<feature type="domain" description="Metallo-beta-lactamase" evidence="5">
    <location>
        <begin position="65"/>
        <end position="337"/>
    </location>
</feature>
<dbReference type="PANTHER" id="PTHR42978">
    <property type="entry name" value="QUORUM-QUENCHING LACTONASE YTNP-RELATED-RELATED"/>
    <property type="match status" value="1"/>
</dbReference>
<dbReference type="Proteomes" id="UP000799444">
    <property type="component" value="Unassembled WGS sequence"/>
</dbReference>
<dbReference type="PANTHER" id="PTHR42978:SF5">
    <property type="entry name" value="METALLO-BETA-LACTAMASE DOMAIN-CONTAINING PROTEIN"/>
    <property type="match status" value="1"/>
</dbReference>
<dbReference type="AlphaFoldDB" id="A0A9P4QUT9"/>
<name>A0A9P4QUT9_9PLEO</name>
<gene>
    <name evidence="6" type="ORF">EJ04DRAFT_246721</name>
</gene>